<feature type="compositionally biased region" description="Polar residues" evidence="1">
    <location>
        <begin position="633"/>
        <end position="644"/>
    </location>
</feature>
<reference evidence="3 4" key="1">
    <citation type="submission" date="2019-06" db="EMBL/GenBank/DDBJ databases">
        <title>Genome Sequence of the Brown Rot Fungal Pathogen Monilinia laxa.</title>
        <authorList>
            <person name="De Miccolis Angelini R.M."/>
            <person name="Landi L."/>
            <person name="Abate D."/>
            <person name="Pollastro S."/>
            <person name="Romanazzi G."/>
            <person name="Faretra F."/>
        </authorList>
    </citation>
    <scope>NUCLEOTIDE SEQUENCE [LARGE SCALE GENOMIC DNA]</scope>
    <source>
        <strain evidence="3 4">Mlax316</strain>
    </source>
</reference>
<feature type="compositionally biased region" description="Polar residues" evidence="1">
    <location>
        <begin position="51"/>
        <end position="69"/>
    </location>
</feature>
<feature type="region of interest" description="Disordered" evidence="1">
    <location>
        <begin position="36"/>
        <end position="69"/>
    </location>
</feature>
<dbReference type="AlphaFoldDB" id="A0A5N6K7B7"/>
<evidence type="ECO:0000313" key="3">
    <source>
        <dbReference type="EMBL" id="KAB8298658.1"/>
    </source>
</evidence>
<keyword evidence="2" id="KW-0812">Transmembrane</keyword>
<keyword evidence="4" id="KW-1185">Reference proteome</keyword>
<dbReference type="GO" id="GO:0003824">
    <property type="term" value="F:catalytic activity"/>
    <property type="evidence" value="ECO:0007669"/>
    <property type="project" value="UniProtKB-ARBA"/>
</dbReference>
<name>A0A5N6K7B7_MONLA</name>
<dbReference type="Pfam" id="PF06824">
    <property type="entry name" value="Glyco_hydro_125"/>
    <property type="match status" value="1"/>
</dbReference>
<sequence>MRLQARRIVFIAIIFSSIIVYILSTKTKYVTWPEAGFPGDSTIQEPPKYSSPETNSESKTPASGSSVQISNDEAKLHPDATPTPELDVPAVTCPTYDEIQYKKQGPLSEGHRKFPYSRPSPECRTFSLPALEKLIEQMKTIIKDPDLFRLFENSYPNTLDTTIKWRGYANKIDPVTKNKTATDEELTFVITGDIDAMWLRDSASQIYSYLPLLEASDNRDSLASLWRGLINLHARYIIISPYCHSFQPPPESGLQIQHNGAYNQNKPIPPYDPKKVFDCKWELDSLASFLQVSSTYYQRTKDLSFFQKYSWVDAVSAAVDAAGAMRLGTYSPEGKVQKSAWSFTGWTNRGSETLTNDGLGNPTKQNGMVRSAFRPSDDACIYQLLVPANMMWAKYLEEASLIMENLDGSKAKNLTTSMREQAFGIRKAIDRDAITHHRQFGDIYAYEIDGYGGQNLMDDANVPSLLAIPLWDYENSSFPLPELFQGDGEQGGKKIKVNHAKVYNNTRNFVLSQENPYFMQGPSIAAVGGPHLGPGKSWPMAAIVRALTALETASKSGKGITDVEKEVVEQVMMVLDSTGGTGVIHESVNAWNENDWTRAWFGWANGLFGELIMRISKEDQKGGNGGGGLLGRSWQTDESASGRG</sequence>
<dbReference type="InterPro" id="IPR008313">
    <property type="entry name" value="GH125"/>
</dbReference>
<dbReference type="InterPro" id="IPR012341">
    <property type="entry name" value="6hp_glycosidase-like_sf"/>
</dbReference>
<dbReference type="OrthoDB" id="7771656at2759"/>
<proteinExistence type="predicted"/>
<comment type="caution">
    <text evidence="3">The sequence shown here is derived from an EMBL/GenBank/DDBJ whole genome shotgun (WGS) entry which is preliminary data.</text>
</comment>
<evidence type="ECO:0000256" key="1">
    <source>
        <dbReference type="SAM" id="MobiDB-lite"/>
    </source>
</evidence>
<gene>
    <name evidence="3" type="ORF">EYC80_000836</name>
</gene>
<evidence type="ECO:0008006" key="5">
    <source>
        <dbReference type="Google" id="ProtNLM"/>
    </source>
</evidence>
<evidence type="ECO:0000313" key="4">
    <source>
        <dbReference type="Proteomes" id="UP000326757"/>
    </source>
</evidence>
<dbReference type="SUPFAM" id="SSF48208">
    <property type="entry name" value="Six-hairpin glycosidases"/>
    <property type="match status" value="1"/>
</dbReference>
<dbReference type="EMBL" id="VIGI01000006">
    <property type="protein sequence ID" value="KAB8298658.1"/>
    <property type="molecule type" value="Genomic_DNA"/>
</dbReference>
<accession>A0A5N6K7B7</accession>
<feature type="transmembrane region" description="Helical" evidence="2">
    <location>
        <begin position="7"/>
        <end position="24"/>
    </location>
</feature>
<dbReference type="PANTHER" id="PTHR31047:SF2">
    <property type="entry name" value="DUF1237 DOMAIN-CONTAINING PROTEIN"/>
    <property type="match status" value="1"/>
</dbReference>
<dbReference type="SMART" id="SM01149">
    <property type="entry name" value="DUF1237"/>
    <property type="match status" value="1"/>
</dbReference>
<keyword evidence="2" id="KW-1133">Transmembrane helix</keyword>
<dbReference type="Proteomes" id="UP000326757">
    <property type="component" value="Unassembled WGS sequence"/>
</dbReference>
<protein>
    <recommendedName>
        <fullName evidence="5">Glycosyl hydrolase family 63 C-terminal domain-containing protein</fullName>
    </recommendedName>
</protein>
<dbReference type="PANTHER" id="PTHR31047">
    <property type="entry name" value="MEIOTICALLY UP-REGULATED GENE 157 PROTEIN"/>
    <property type="match status" value="1"/>
</dbReference>
<feature type="region of interest" description="Disordered" evidence="1">
    <location>
        <begin position="621"/>
        <end position="644"/>
    </location>
</feature>
<evidence type="ECO:0000256" key="2">
    <source>
        <dbReference type="SAM" id="Phobius"/>
    </source>
</evidence>
<dbReference type="InterPro" id="IPR008928">
    <property type="entry name" value="6-hairpin_glycosidase_sf"/>
</dbReference>
<dbReference type="Gene3D" id="1.50.10.10">
    <property type="match status" value="1"/>
</dbReference>
<dbReference type="GO" id="GO:0005975">
    <property type="term" value="P:carbohydrate metabolic process"/>
    <property type="evidence" value="ECO:0007669"/>
    <property type="project" value="InterPro"/>
</dbReference>
<organism evidence="3 4">
    <name type="scientific">Monilinia laxa</name>
    <name type="common">Brown rot fungus</name>
    <name type="synonym">Sclerotinia laxa</name>
    <dbReference type="NCBI Taxonomy" id="61186"/>
    <lineage>
        <taxon>Eukaryota</taxon>
        <taxon>Fungi</taxon>
        <taxon>Dikarya</taxon>
        <taxon>Ascomycota</taxon>
        <taxon>Pezizomycotina</taxon>
        <taxon>Leotiomycetes</taxon>
        <taxon>Helotiales</taxon>
        <taxon>Sclerotiniaceae</taxon>
        <taxon>Monilinia</taxon>
    </lineage>
</organism>
<keyword evidence="2" id="KW-0472">Membrane</keyword>